<sequence>MKTEKYIIISQGNIEDFEDTLLYYAEQEVIKSKPGTWSKLADKYARLLVILSINPYPDIDHESQLSNNQMNAIKYIHHNTHYRNFYRLGFSGGGTGNHRIIFAIHNYGKIIMLHHFLKQYNGLIHRHDILPAELNYEAYCQHDPNLY</sequence>
<protein>
    <recommendedName>
        <fullName evidence="3">Type II toxin-antitoxin system RelE/ParE family toxin</fullName>
    </recommendedName>
</protein>
<dbReference type="Proteomes" id="UP000297776">
    <property type="component" value="Unassembled WGS sequence"/>
</dbReference>
<dbReference type="RefSeq" id="WP_134381103.1">
    <property type="nucleotide sequence ID" value="NZ_SORX01000003.1"/>
</dbReference>
<dbReference type="AlphaFoldDB" id="A0A4Y8LHU8"/>
<gene>
    <name evidence="1" type="ORF">E2626_07465</name>
</gene>
<proteinExistence type="predicted"/>
<dbReference type="EMBL" id="SORX01000003">
    <property type="protein sequence ID" value="TFE02406.1"/>
    <property type="molecule type" value="Genomic_DNA"/>
</dbReference>
<accession>A0A4Y8LHU8</accession>
<comment type="caution">
    <text evidence="1">The sequence shown here is derived from an EMBL/GenBank/DDBJ whole genome shotgun (WGS) entry which is preliminary data.</text>
</comment>
<keyword evidence="2" id="KW-1185">Reference proteome</keyword>
<name>A0A4Y8LHU8_9BACL</name>
<reference evidence="1 2" key="1">
    <citation type="submission" date="2019-03" db="EMBL/GenBank/DDBJ databases">
        <authorList>
            <person name="Yang Y."/>
        </authorList>
    </citation>
    <scope>NUCLEOTIDE SEQUENCE [LARGE SCALE GENOMIC DNA]</scope>
    <source>
        <strain evidence="1 2">ASL-1</strain>
    </source>
</reference>
<evidence type="ECO:0000313" key="2">
    <source>
        <dbReference type="Proteomes" id="UP000297776"/>
    </source>
</evidence>
<dbReference type="OrthoDB" id="2428246at2"/>
<evidence type="ECO:0008006" key="3">
    <source>
        <dbReference type="Google" id="ProtNLM"/>
    </source>
</evidence>
<evidence type="ECO:0000313" key="1">
    <source>
        <dbReference type="EMBL" id="TFE02406.1"/>
    </source>
</evidence>
<organism evidence="1 2">
    <name type="scientific">Jeotgalibacillus salarius</name>
    <dbReference type="NCBI Taxonomy" id="546023"/>
    <lineage>
        <taxon>Bacteria</taxon>
        <taxon>Bacillati</taxon>
        <taxon>Bacillota</taxon>
        <taxon>Bacilli</taxon>
        <taxon>Bacillales</taxon>
        <taxon>Caryophanaceae</taxon>
        <taxon>Jeotgalibacillus</taxon>
    </lineage>
</organism>